<protein>
    <submittedName>
        <fullName evidence="2">Hypp6548 protein</fullName>
    </submittedName>
</protein>
<evidence type="ECO:0000313" key="2">
    <source>
        <dbReference type="EMBL" id="CAH1242297.1"/>
    </source>
</evidence>
<dbReference type="EMBL" id="OV696697">
    <property type="protein sequence ID" value="CAH1242297.1"/>
    <property type="molecule type" value="Genomic_DNA"/>
</dbReference>
<reference evidence="2" key="1">
    <citation type="submission" date="2022-01" db="EMBL/GenBank/DDBJ databases">
        <authorList>
            <person name="Braso-Vives M."/>
        </authorList>
    </citation>
    <scope>NUCLEOTIDE SEQUENCE</scope>
</reference>
<feature type="compositionally biased region" description="Pro residues" evidence="1">
    <location>
        <begin position="257"/>
        <end position="267"/>
    </location>
</feature>
<gene>
    <name evidence="2" type="primary">Hypp6548</name>
    <name evidence="2" type="ORF">BLAG_LOCUS5601</name>
</gene>
<organism evidence="2 3">
    <name type="scientific">Branchiostoma lanceolatum</name>
    <name type="common">Common lancelet</name>
    <name type="synonym">Amphioxus lanceolatum</name>
    <dbReference type="NCBI Taxonomy" id="7740"/>
    <lineage>
        <taxon>Eukaryota</taxon>
        <taxon>Metazoa</taxon>
        <taxon>Chordata</taxon>
        <taxon>Cephalochordata</taxon>
        <taxon>Leptocardii</taxon>
        <taxon>Amphioxiformes</taxon>
        <taxon>Branchiostomatidae</taxon>
        <taxon>Branchiostoma</taxon>
    </lineage>
</organism>
<feature type="region of interest" description="Disordered" evidence="1">
    <location>
        <begin position="199"/>
        <end position="270"/>
    </location>
</feature>
<evidence type="ECO:0000313" key="3">
    <source>
        <dbReference type="Proteomes" id="UP000838412"/>
    </source>
</evidence>
<accession>A0A8J9YV85</accession>
<dbReference type="AlphaFoldDB" id="A0A8J9YV85"/>
<name>A0A8J9YV85_BRALA</name>
<feature type="compositionally biased region" description="Polar residues" evidence="1">
    <location>
        <begin position="214"/>
        <end position="226"/>
    </location>
</feature>
<dbReference type="Proteomes" id="UP000838412">
    <property type="component" value="Chromosome 12"/>
</dbReference>
<proteinExistence type="predicted"/>
<evidence type="ECO:0000256" key="1">
    <source>
        <dbReference type="SAM" id="MobiDB-lite"/>
    </source>
</evidence>
<keyword evidence="3" id="KW-1185">Reference proteome</keyword>
<dbReference type="OrthoDB" id="6123763at2759"/>
<sequence length="382" mass="43307">MPEGRIPKAALNWRPTGKRKRGRPKTTWRRTVSDDLAAMGMSWRTAERLAQDRSRWREEVIALCLRRDEEDKVLTHPFCEVKAITFTINSVQAGIAQGTTTFTSPTCDNVFDGNWQVSIQKTSEPDGWHIHLFLVSRFLLLSPAMPGADRREDHAIFLRGPICMRENRKYGAPLPIPKFIEYSRGNGSLKESFWGKTDDSEAHVSSDEDDHAVATTSTASIPSRQEPSPPSYTVDDTSSDEDESPLSVGRRQDPQPNMTPEPAPGPSVPNIQDGECASCFLRPCVTEHDARRIGQPRAVLHRHRPHPKNSGTRRGKYRLFWKEINKKGGWKDPRYLALKEKKKRADGVDIVKREVMPDCVTALVRDCYPNPSTMPYLGHRWN</sequence>